<keyword evidence="4" id="KW-0445">Lipid transport</keyword>
<dbReference type="PANTHER" id="PTHR10972">
    <property type="entry name" value="OXYSTEROL-BINDING PROTEIN-RELATED"/>
    <property type="match status" value="1"/>
</dbReference>
<dbReference type="GO" id="GO:0097038">
    <property type="term" value="C:perinuclear endoplasmic reticulum"/>
    <property type="evidence" value="ECO:0007669"/>
    <property type="project" value="TreeGrafter"/>
</dbReference>
<dbReference type="GO" id="GO:0005886">
    <property type="term" value="C:plasma membrane"/>
    <property type="evidence" value="ECO:0007669"/>
    <property type="project" value="TreeGrafter"/>
</dbReference>
<comment type="caution">
    <text evidence="10">The sequence shown here is derived from an EMBL/GenBank/DDBJ whole genome shotgun (WGS) entry which is preliminary data.</text>
</comment>
<dbReference type="InterPro" id="IPR018494">
    <property type="entry name" value="Oxysterol-bd_CS"/>
</dbReference>
<keyword evidence="3" id="KW-0597">Phosphoprotein</keyword>
<dbReference type="PROSITE" id="PS01013">
    <property type="entry name" value="OSBP"/>
    <property type="match status" value="1"/>
</dbReference>
<dbReference type="GO" id="GO:0005635">
    <property type="term" value="C:nuclear envelope"/>
    <property type="evidence" value="ECO:0007669"/>
    <property type="project" value="TreeGrafter"/>
</dbReference>
<comment type="similarity">
    <text evidence="1 7">Belongs to the OSBP family.</text>
</comment>
<evidence type="ECO:0000256" key="1">
    <source>
        <dbReference type="ARBA" id="ARBA00008842"/>
    </source>
</evidence>
<dbReference type="SUPFAM" id="SSF48403">
    <property type="entry name" value="Ankyrin repeat"/>
    <property type="match status" value="1"/>
</dbReference>
<dbReference type="PROSITE" id="PS50297">
    <property type="entry name" value="ANK_REP_REGION"/>
    <property type="match status" value="2"/>
</dbReference>
<dbReference type="SMART" id="SM00248">
    <property type="entry name" value="ANK"/>
    <property type="match status" value="3"/>
</dbReference>
<dbReference type="InterPro" id="IPR001849">
    <property type="entry name" value="PH_domain"/>
</dbReference>
<keyword evidence="11" id="KW-1185">Reference proteome</keyword>
<keyword evidence="5" id="KW-0446">Lipid-binding</keyword>
<dbReference type="FunFam" id="3.30.70.3490:FF:000033">
    <property type="match status" value="1"/>
</dbReference>
<evidence type="ECO:0000256" key="5">
    <source>
        <dbReference type="ARBA" id="ARBA00023121"/>
    </source>
</evidence>
<feature type="region of interest" description="Disordered" evidence="8">
    <location>
        <begin position="495"/>
        <end position="544"/>
    </location>
</feature>
<feature type="compositionally biased region" description="Polar residues" evidence="8">
    <location>
        <begin position="1"/>
        <end position="10"/>
    </location>
</feature>
<feature type="compositionally biased region" description="Acidic residues" evidence="8">
    <location>
        <begin position="520"/>
        <end position="539"/>
    </location>
</feature>
<feature type="region of interest" description="Disordered" evidence="8">
    <location>
        <begin position="63"/>
        <end position="92"/>
    </location>
</feature>
<dbReference type="Gene3D" id="2.40.160.120">
    <property type="match status" value="1"/>
</dbReference>
<accession>A0AAD7A1I8</accession>
<feature type="compositionally biased region" description="Basic and acidic residues" evidence="8">
    <location>
        <begin position="1169"/>
        <end position="1188"/>
    </location>
</feature>
<keyword evidence="6" id="KW-0040">ANK repeat</keyword>
<dbReference type="AlphaFoldDB" id="A0AAD7A1I8"/>
<dbReference type="GO" id="GO:0006887">
    <property type="term" value="P:exocytosis"/>
    <property type="evidence" value="ECO:0007669"/>
    <property type="project" value="TreeGrafter"/>
</dbReference>
<dbReference type="GO" id="GO:0005829">
    <property type="term" value="C:cytosol"/>
    <property type="evidence" value="ECO:0007669"/>
    <property type="project" value="TreeGrafter"/>
</dbReference>
<dbReference type="SMART" id="SM00233">
    <property type="entry name" value="PH"/>
    <property type="match status" value="1"/>
</dbReference>
<dbReference type="Pfam" id="PF00169">
    <property type="entry name" value="PH"/>
    <property type="match status" value="1"/>
</dbReference>
<feature type="region of interest" description="Disordered" evidence="8">
    <location>
        <begin position="1"/>
        <end position="29"/>
    </location>
</feature>
<protein>
    <submittedName>
        <fullName evidence="10">Oxysterol-binding protein-domain-containing protein</fullName>
    </submittedName>
</protein>
<evidence type="ECO:0000256" key="2">
    <source>
        <dbReference type="ARBA" id="ARBA00022448"/>
    </source>
</evidence>
<evidence type="ECO:0000256" key="3">
    <source>
        <dbReference type="ARBA" id="ARBA00022553"/>
    </source>
</evidence>
<dbReference type="InterPro" id="IPR011993">
    <property type="entry name" value="PH-like_dom_sf"/>
</dbReference>
<dbReference type="PROSITE" id="PS50088">
    <property type="entry name" value="ANK_REPEAT"/>
    <property type="match status" value="2"/>
</dbReference>
<dbReference type="InterPro" id="IPR000648">
    <property type="entry name" value="Oxysterol-bd"/>
</dbReference>
<dbReference type="EMBL" id="JARIHO010000018">
    <property type="protein sequence ID" value="KAJ7347711.1"/>
    <property type="molecule type" value="Genomic_DNA"/>
</dbReference>
<feature type="compositionally biased region" description="Low complexity" evidence="8">
    <location>
        <begin position="11"/>
        <end position="23"/>
    </location>
</feature>
<reference evidence="10" key="1">
    <citation type="submission" date="2023-03" db="EMBL/GenBank/DDBJ databases">
        <title>Massive genome expansion in bonnet fungi (Mycena s.s.) driven by repeated elements and novel gene families across ecological guilds.</title>
        <authorList>
            <consortium name="Lawrence Berkeley National Laboratory"/>
            <person name="Harder C.B."/>
            <person name="Miyauchi S."/>
            <person name="Viragh M."/>
            <person name="Kuo A."/>
            <person name="Thoen E."/>
            <person name="Andreopoulos B."/>
            <person name="Lu D."/>
            <person name="Skrede I."/>
            <person name="Drula E."/>
            <person name="Henrissat B."/>
            <person name="Morin E."/>
            <person name="Kohler A."/>
            <person name="Barry K."/>
            <person name="LaButti K."/>
            <person name="Morin E."/>
            <person name="Salamov A."/>
            <person name="Lipzen A."/>
            <person name="Mereny Z."/>
            <person name="Hegedus B."/>
            <person name="Baldrian P."/>
            <person name="Stursova M."/>
            <person name="Weitz H."/>
            <person name="Taylor A."/>
            <person name="Grigoriev I.V."/>
            <person name="Nagy L.G."/>
            <person name="Martin F."/>
            <person name="Kauserud H."/>
        </authorList>
    </citation>
    <scope>NUCLEOTIDE SEQUENCE</scope>
    <source>
        <strain evidence="10">CBHHK002</strain>
    </source>
</reference>
<dbReference type="Pfam" id="PF01237">
    <property type="entry name" value="Oxysterol_BP"/>
    <property type="match status" value="1"/>
</dbReference>
<dbReference type="Gene3D" id="1.25.40.20">
    <property type="entry name" value="Ankyrin repeat-containing domain"/>
    <property type="match status" value="1"/>
</dbReference>
<keyword evidence="2" id="KW-0813">Transport</keyword>
<feature type="compositionally biased region" description="Polar residues" evidence="8">
    <location>
        <begin position="495"/>
        <end position="513"/>
    </location>
</feature>
<feature type="region of interest" description="Disordered" evidence="8">
    <location>
        <begin position="450"/>
        <end position="479"/>
    </location>
</feature>
<evidence type="ECO:0000313" key="10">
    <source>
        <dbReference type="EMBL" id="KAJ7347711.1"/>
    </source>
</evidence>
<dbReference type="SUPFAM" id="SSF144000">
    <property type="entry name" value="Oxysterol-binding protein-like"/>
    <property type="match status" value="1"/>
</dbReference>
<feature type="compositionally biased region" description="Low complexity" evidence="8">
    <location>
        <begin position="456"/>
        <end position="473"/>
    </location>
</feature>
<evidence type="ECO:0000313" key="11">
    <source>
        <dbReference type="Proteomes" id="UP001218218"/>
    </source>
</evidence>
<evidence type="ECO:0000256" key="8">
    <source>
        <dbReference type="SAM" id="MobiDB-lite"/>
    </source>
</evidence>
<evidence type="ECO:0000256" key="7">
    <source>
        <dbReference type="RuleBase" id="RU003844"/>
    </source>
</evidence>
<feature type="repeat" description="ANK" evidence="6">
    <location>
        <begin position="253"/>
        <end position="285"/>
    </location>
</feature>
<dbReference type="Gene3D" id="2.30.29.30">
    <property type="entry name" value="Pleckstrin-homology domain (PH domain)/Phosphotyrosine-binding domain (PTB)"/>
    <property type="match status" value="1"/>
</dbReference>
<dbReference type="FunFam" id="2.40.160.120:FF:000017">
    <property type="entry name" value="Oxysterol-binding protein homolog C2F12.05c"/>
    <property type="match status" value="1"/>
</dbReference>
<dbReference type="InterPro" id="IPR036770">
    <property type="entry name" value="Ankyrin_rpt-contain_sf"/>
</dbReference>
<dbReference type="GO" id="GO:0032934">
    <property type="term" value="F:sterol binding"/>
    <property type="evidence" value="ECO:0007669"/>
    <property type="project" value="TreeGrafter"/>
</dbReference>
<sequence>MASSTPAASITRSTTLSTSPGSSLNIPDPAVTVEPLYQVKLLSALRNGDPALIHPFLAEIGKEKRRSADQRNSLSGSVGSTNNNNNNNDGISNSNLDTGAAALHLAIRCASLETVTLLLSHRAISPNGAHPPGSGTTPLHLAASLGRADIVNLLLEQDGVDDTLRDASGRTARECAPVGAGTGGRGREVARMFDDSHSFLNAEYRSLLRSYILAPFPAAAPGTGSPGPPPALLALLSSPRAKHLDLDYLDDASGRALLHEAARRRDLRLLELAVRAGADVFVRDRRGKLPGQGAGGAAGGGAGGGGGSVISKGGRGEGEVKAFLRQLTNQDATLLNPPVRPQVLKGYLNKYTNVAKGWNTRWFVLKGGVLSYYRHQDDEAFASRGSMAVKNCILKPPSHAEGTRFEIQSGAAGAGRGGEKWYVKASHPGEAGRWVAAISAAIAWEKAEGEDGGAMSGSASAASIVSSSGSGSVSAGGGGRQRLVSVLRKSTNSSIGSLAGSLRSTRTGTQSEVSPRPGESDADAEADAEEDDDEDDGFEDSSASASIRTHHVAAPHEETFELLGNSTAAQLELTLGLVGPGTAQDALRDALQMVGEYVSVARERDAWWRKKLSRAKTKQSAWERSLASAVREGEVLERELRLRSRKRGSRFFDAGEAQAALAGGSAGGTLKARGKRVSVLPASAVVEGREEEVVVASPLPQDAEPTPTLAEPPLTAPAPLAISPPAPPVRSSTAETLLAPATATSANFGGRSYMNYDDAESMIDTDEEDEFFDAIESNTLPNLTVHDALKSPTHSELSLPNAVNVEPYAGYQHLRERLLLTNERPSTSLWSVLKHSIGKDLTKISFPVFFNEPTSMLQRMAEDMEFSECLDVAAKERDAHRRLAFVAAFAMSNYSSTIGRIAKPFNPMLSETFEYVRIDKEYRYLSEQVSHHPPISACMAESPYWKYFGEVDAQNKFMGKSFEIRPTGVAHAELLLPVEFAPSYPKASSPFDGKVREHYSWKKVTTNVSGFILGSPTIDHYGDMVVTNHRTKDTCVLTFKPRGWRGKDAYEISGRVMDANGRVSYEISGRWNSQLIARQIGAGSGVLNPDLSVSSLNSPSATPEYILLWRNSEKIEGSPFNLTPFAITLNDCPKDTLKPYLCPTDCRLRPDQRAFEMGKYEIANGLKNEQEEKQRATRKQRELGELPPHKPRWFTAETDGDTGERVWTPSRLDDGSMEYWAERERVWQMGGNQPWPDVAPIFIDEPDFMR</sequence>
<organism evidence="10 11">
    <name type="scientific">Mycena albidolilacea</name>
    <dbReference type="NCBI Taxonomy" id="1033008"/>
    <lineage>
        <taxon>Eukaryota</taxon>
        <taxon>Fungi</taxon>
        <taxon>Dikarya</taxon>
        <taxon>Basidiomycota</taxon>
        <taxon>Agaricomycotina</taxon>
        <taxon>Agaricomycetes</taxon>
        <taxon>Agaricomycetidae</taxon>
        <taxon>Agaricales</taxon>
        <taxon>Marasmiineae</taxon>
        <taxon>Mycenaceae</taxon>
        <taxon>Mycena</taxon>
    </lineage>
</organism>
<dbReference type="SUPFAM" id="SSF50729">
    <property type="entry name" value="PH domain-like"/>
    <property type="match status" value="1"/>
</dbReference>
<feature type="compositionally biased region" description="Low complexity" evidence="8">
    <location>
        <begin position="72"/>
        <end position="92"/>
    </location>
</feature>
<evidence type="ECO:0000256" key="4">
    <source>
        <dbReference type="ARBA" id="ARBA00023055"/>
    </source>
</evidence>
<dbReference type="Proteomes" id="UP001218218">
    <property type="component" value="Unassembled WGS sequence"/>
</dbReference>
<dbReference type="GO" id="GO:0034727">
    <property type="term" value="P:piecemeal microautophagy of the nucleus"/>
    <property type="evidence" value="ECO:0007669"/>
    <property type="project" value="TreeGrafter"/>
</dbReference>
<feature type="region of interest" description="Disordered" evidence="8">
    <location>
        <begin position="1169"/>
        <end position="1205"/>
    </location>
</feature>
<dbReference type="Pfam" id="PF12796">
    <property type="entry name" value="Ank_2"/>
    <property type="match status" value="1"/>
</dbReference>
<dbReference type="InterPro" id="IPR037239">
    <property type="entry name" value="OSBP_sf"/>
</dbReference>
<evidence type="ECO:0000259" key="9">
    <source>
        <dbReference type="PROSITE" id="PS50003"/>
    </source>
</evidence>
<proteinExistence type="inferred from homology"/>
<dbReference type="GO" id="GO:0030011">
    <property type="term" value="P:maintenance of cell polarity"/>
    <property type="evidence" value="ECO:0007669"/>
    <property type="project" value="TreeGrafter"/>
</dbReference>
<dbReference type="GO" id="GO:0006869">
    <property type="term" value="P:lipid transport"/>
    <property type="evidence" value="ECO:0007669"/>
    <property type="project" value="UniProtKB-KW"/>
</dbReference>
<dbReference type="GO" id="GO:0006897">
    <property type="term" value="P:endocytosis"/>
    <property type="evidence" value="ECO:0007669"/>
    <property type="project" value="TreeGrafter"/>
</dbReference>
<gene>
    <name evidence="10" type="ORF">DFH08DRAFT_744020</name>
</gene>
<feature type="domain" description="PH" evidence="9">
    <location>
        <begin position="341"/>
        <end position="443"/>
    </location>
</feature>
<dbReference type="PROSITE" id="PS50003">
    <property type="entry name" value="PH_DOMAIN"/>
    <property type="match status" value="1"/>
</dbReference>
<dbReference type="InterPro" id="IPR002110">
    <property type="entry name" value="Ankyrin_rpt"/>
</dbReference>
<name>A0AAD7A1I8_9AGAR</name>
<evidence type="ECO:0000256" key="6">
    <source>
        <dbReference type="PROSITE-ProRule" id="PRU00023"/>
    </source>
</evidence>
<dbReference type="PANTHER" id="PTHR10972:SF205">
    <property type="entry name" value="OXYSTEROL-BINDING PROTEIN 1"/>
    <property type="match status" value="1"/>
</dbReference>
<feature type="repeat" description="ANK" evidence="6">
    <location>
        <begin position="134"/>
        <end position="156"/>
    </location>
</feature>